<dbReference type="OrthoDB" id="92543at2"/>
<evidence type="ECO:0000313" key="1">
    <source>
        <dbReference type="EMBL" id="PKB19057.1"/>
    </source>
</evidence>
<accession>A0A2N0HJE1</accession>
<keyword evidence="2" id="KW-1185">Reference proteome</keyword>
<dbReference type="EMBL" id="PHUF01000003">
    <property type="protein sequence ID" value="PKB19057.1"/>
    <property type="molecule type" value="Genomic_DNA"/>
</dbReference>
<gene>
    <name evidence="1" type="ORF">B0I00_1284</name>
</gene>
<proteinExistence type="predicted"/>
<dbReference type="SUPFAM" id="SSF48452">
    <property type="entry name" value="TPR-like"/>
    <property type="match status" value="1"/>
</dbReference>
<protein>
    <recommendedName>
        <fullName evidence="3">Tetratricopeptide repeat protein</fullName>
    </recommendedName>
</protein>
<sequence length="119" mass="12888">MSIMLAVALVASPVITVESRAPTDNVGYEELRQGRNLAAIKVIDARLMVEPRDPAALINLAAANVRLGRVDVARASLIKAVQSPDRYDLELADGRWLDSRSAARLGLAMLRSRTPLALK</sequence>
<dbReference type="Proteomes" id="UP000232587">
    <property type="component" value="Unassembled WGS sequence"/>
</dbReference>
<organism evidence="1 2">
    <name type="scientific">Novosphingobium kunmingense</name>
    <dbReference type="NCBI Taxonomy" id="1211806"/>
    <lineage>
        <taxon>Bacteria</taxon>
        <taxon>Pseudomonadati</taxon>
        <taxon>Pseudomonadota</taxon>
        <taxon>Alphaproteobacteria</taxon>
        <taxon>Sphingomonadales</taxon>
        <taxon>Sphingomonadaceae</taxon>
        <taxon>Novosphingobium</taxon>
    </lineage>
</organism>
<dbReference type="InterPro" id="IPR011990">
    <property type="entry name" value="TPR-like_helical_dom_sf"/>
</dbReference>
<name>A0A2N0HJE1_9SPHN</name>
<dbReference type="Gene3D" id="1.25.40.10">
    <property type="entry name" value="Tetratricopeptide repeat domain"/>
    <property type="match status" value="1"/>
</dbReference>
<evidence type="ECO:0008006" key="3">
    <source>
        <dbReference type="Google" id="ProtNLM"/>
    </source>
</evidence>
<comment type="caution">
    <text evidence="1">The sequence shown here is derived from an EMBL/GenBank/DDBJ whole genome shotgun (WGS) entry which is preliminary data.</text>
</comment>
<dbReference type="AlphaFoldDB" id="A0A2N0HJE1"/>
<reference evidence="1 2" key="1">
    <citation type="submission" date="2017-11" db="EMBL/GenBank/DDBJ databases">
        <title>Genomic Encyclopedia of Type Strains, Phase III (KMG-III): the genomes of soil and plant-associated and newly described type strains.</title>
        <authorList>
            <person name="Whitman W."/>
        </authorList>
    </citation>
    <scope>NUCLEOTIDE SEQUENCE [LARGE SCALE GENOMIC DNA]</scope>
    <source>
        <strain evidence="1 2">CGMCC 1.12274</strain>
    </source>
</reference>
<evidence type="ECO:0000313" key="2">
    <source>
        <dbReference type="Proteomes" id="UP000232587"/>
    </source>
</evidence>
<dbReference type="RefSeq" id="WP_100866577.1">
    <property type="nucleotide sequence ID" value="NZ_PHUF01000003.1"/>
</dbReference>